<dbReference type="FunCoup" id="F6H6J9">
    <property type="interactions" value="87"/>
</dbReference>
<evidence type="ECO:0000256" key="8">
    <source>
        <dbReference type="SAM" id="Phobius"/>
    </source>
</evidence>
<comment type="subcellular location">
    <subcellularLocation>
        <location evidence="1">Membrane</location>
    </subcellularLocation>
</comment>
<dbReference type="EMBL" id="FN595243">
    <property type="protein sequence ID" value="CCB47855.1"/>
    <property type="molecule type" value="Genomic_DNA"/>
</dbReference>
<evidence type="ECO:0000256" key="7">
    <source>
        <dbReference type="SAM" id="MobiDB-lite"/>
    </source>
</evidence>
<accession>F6H6J9</accession>
<dbReference type="InterPro" id="IPR007749">
    <property type="entry name" value="DUF677"/>
</dbReference>
<organism evidence="9 10">
    <name type="scientific">Vitis vinifera</name>
    <name type="common">Grape</name>
    <dbReference type="NCBI Taxonomy" id="29760"/>
    <lineage>
        <taxon>Eukaryota</taxon>
        <taxon>Viridiplantae</taxon>
        <taxon>Streptophyta</taxon>
        <taxon>Embryophyta</taxon>
        <taxon>Tracheophyta</taxon>
        <taxon>Spermatophyta</taxon>
        <taxon>Magnoliopsida</taxon>
        <taxon>eudicotyledons</taxon>
        <taxon>Gunneridae</taxon>
        <taxon>Pentapetalae</taxon>
        <taxon>rosids</taxon>
        <taxon>Vitales</taxon>
        <taxon>Vitaceae</taxon>
        <taxon>Viteae</taxon>
        <taxon>Vitis</taxon>
    </lineage>
</organism>
<dbReference type="Gramene" id="Vitis16g01374.t01">
    <property type="protein sequence ID" value="Vitis16g01374.t01.CDS"/>
    <property type="gene ID" value="Vitis16g01374"/>
</dbReference>
<dbReference type="InParanoid" id="F6H6J9"/>
<evidence type="ECO:0000256" key="1">
    <source>
        <dbReference type="ARBA" id="ARBA00004370"/>
    </source>
</evidence>
<evidence type="ECO:0000256" key="6">
    <source>
        <dbReference type="SAM" id="Coils"/>
    </source>
</evidence>
<evidence type="ECO:0000256" key="5">
    <source>
        <dbReference type="ARBA" id="ARBA00023136"/>
    </source>
</evidence>
<dbReference type="OrthoDB" id="776561at2759"/>
<gene>
    <name evidence="9" type="ordered locus">VIT_16s0050g00840</name>
</gene>
<name>F6H6J9_VITVI</name>
<dbReference type="AlphaFoldDB" id="F6H6J9"/>
<evidence type="ECO:0000313" key="10">
    <source>
        <dbReference type="Proteomes" id="UP000009183"/>
    </source>
</evidence>
<reference evidence="10" key="1">
    <citation type="journal article" date="2007" name="Nature">
        <title>The grapevine genome sequence suggests ancestral hexaploidization in major angiosperm phyla.</title>
        <authorList>
            <consortium name="The French-Italian Public Consortium for Grapevine Genome Characterization."/>
            <person name="Jaillon O."/>
            <person name="Aury J.-M."/>
            <person name="Noel B."/>
            <person name="Policriti A."/>
            <person name="Clepet C."/>
            <person name="Casagrande A."/>
            <person name="Choisne N."/>
            <person name="Aubourg S."/>
            <person name="Vitulo N."/>
            <person name="Jubin C."/>
            <person name="Vezzi A."/>
            <person name="Legeai F."/>
            <person name="Hugueney P."/>
            <person name="Dasilva C."/>
            <person name="Horner D."/>
            <person name="Mica E."/>
            <person name="Jublot D."/>
            <person name="Poulain J."/>
            <person name="Bruyere C."/>
            <person name="Billault A."/>
            <person name="Segurens B."/>
            <person name="Gouyvenoux M."/>
            <person name="Ugarte E."/>
            <person name="Cattonaro F."/>
            <person name="Anthouard V."/>
            <person name="Vico V."/>
            <person name="Del Fabbro C."/>
            <person name="Alaux M."/>
            <person name="Di Gaspero G."/>
            <person name="Dumas V."/>
            <person name="Felice N."/>
            <person name="Paillard S."/>
            <person name="Juman I."/>
            <person name="Moroldo M."/>
            <person name="Scalabrin S."/>
            <person name="Canaguier A."/>
            <person name="Le Clainche I."/>
            <person name="Malacrida G."/>
            <person name="Durand E."/>
            <person name="Pesole G."/>
            <person name="Laucou V."/>
            <person name="Chatelet P."/>
            <person name="Merdinoglu D."/>
            <person name="Delledonne M."/>
            <person name="Pezzotti M."/>
            <person name="Lecharny A."/>
            <person name="Scarpelli C."/>
            <person name="Artiguenave F."/>
            <person name="Pe M.E."/>
            <person name="Valle G."/>
            <person name="Morgante M."/>
            <person name="Caboche M."/>
            <person name="Adam-Blondon A.-F."/>
            <person name="Weissenbach J."/>
            <person name="Quetier F."/>
            <person name="Wincker P."/>
        </authorList>
    </citation>
    <scope>NUCLEOTIDE SEQUENCE [LARGE SCALE GENOMIC DNA]</scope>
    <source>
        <strain evidence="10">cv. Pinot noir / PN40024</strain>
    </source>
</reference>
<dbReference type="eggNOG" id="ENOG502QU17">
    <property type="taxonomic scope" value="Eukaryota"/>
</dbReference>
<evidence type="ECO:0000256" key="2">
    <source>
        <dbReference type="ARBA" id="ARBA00009074"/>
    </source>
</evidence>
<keyword evidence="5 8" id="KW-0472">Membrane</keyword>
<sequence>MARVSITQQPESPTAPCLPKIVGMKEKREQGSRSSLTSPLMPLKPCTEEQVSGSNPPNLPNYVDYREEYANAFRTESYIEFWTRVLTLTHGDSATSIPIESTTAARLSSYRLFAEYLLDPDQPTVTQLLALAQSRPKNHSILAEYFSETANASFLCSLLLKDINRIRVWYRSLKSTLESHGATELLPVNRFPVILARVRVIQTGCSGLLKRLELGRDKARAKLQLVKSIKCGSAILLVALTASVAVIATTHALAMLVAAPGLIAASFELASTRKLARRSAQLDAAAKGTYILNKDMDMISRLVARLNNELEHISGMVRFWLEHKEDNLQASGEVARQLKENDSNFSQQLDELEEHLYLCFMTINRGRTLVVKEIMDQGPPTCSSK</sequence>
<evidence type="ECO:0000313" key="9">
    <source>
        <dbReference type="EMBL" id="CCB47855.1"/>
    </source>
</evidence>
<dbReference type="PANTHER" id="PTHR31113">
    <property type="entry name" value="UPF0496 PROTEIN 3-RELATED"/>
    <property type="match status" value="1"/>
</dbReference>
<keyword evidence="3 8" id="KW-0812">Transmembrane</keyword>
<dbReference type="HOGENOM" id="CLU_036033_0_0_1"/>
<dbReference type="STRING" id="29760.F6H6J9"/>
<dbReference type="PANTHER" id="PTHR31113:SF6">
    <property type="entry name" value="UPF0496 PROTEIN 3"/>
    <property type="match status" value="1"/>
</dbReference>
<dbReference type="Pfam" id="PF05055">
    <property type="entry name" value="DUF677"/>
    <property type="match status" value="1"/>
</dbReference>
<keyword evidence="10" id="KW-1185">Reference proteome</keyword>
<dbReference type="PaxDb" id="29760-VIT_16s0050g00840.t01"/>
<feature type="coiled-coil region" evidence="6">
    <location>
        <begin position="321"/>
        <end position="355"/>
    </location>
</feature>
<dbReference type="GO" id="GO:0016020">
    <property type="term" value="C:membrane"/>
    <property type="evidence" value="ECO:0007669"/>
    <property type="project" value="UniProtKB-SubCell"/>
</dbReference>
<dbReference type="Proteomes" id="UP000009183">
    <property type="component" value="Chromosome 16"/>
</dbReference>
<keyword evidence="4 8" id="KW-1133">Transmembrane helix</keyword>
<feature type="region of interest" description="Disordered" evidence="7">
    <location>
        <begin position="26"/>
        <end position="59"/>
    </location>
</feature>
<evidence type="ECO:0000256" key="3">
    <source>
        <dbReference type="ARBA" id="ARBA00022692"/>
    </source>
</evidence>
<evidence type="ECO:0000256" key="4">
    <source>
        <dbReference type="ARBA" id="ARBA00022989"/>
    </source>
</evidence>
<protein>
    <submittedName>
        <fullName evidence="9">Uncharacterized protein</fullName>
    </submittedName>
</protein>
<feature type="transmembrane region" description="Helical" evidence="8">
    <location>
        <begin position="228"/>
        <end position="247"/>
    </location>
</feature>
<keyword evidence="6" id="KW-0175">Coiled coil</keyword>
<comment type="similarity">
    <text evidence="2">Belongs to the UPF0496 family.</text>
</comment>
<proteinExistence type="inferred from homology"/>